<comment type="catalytic activity">
    <reaction evidence="6">
        <text>2 superoxide + 2 H(+) = H2O2 + O2</text>
        <dbReference type="Rhea" id="RHEA:20696"/>
        <dbReference type="ChEBI" id="CHEBI:15378"/>
        <dbReference type="ChEBI" id="CHEBI:15379"/>
        <dbReference type="ChEBI" id="CHEBI:16240"/>
        <dbReference type="ChEBI" id="CHEBI:18421"/>
        <dbReference type="EC" id="1.15.1.1"/>
    </reaction>
</comment>
<feature type="domain" description="Manganese/iron superoxide dismutase C-terminal" evidence="8">
    <location>
        <begin position="126"/>
        <end position="231"/>
    </location>
</feature>
<evidence type="ECO:0000313" key="10">
    <source>
        <dbReference type="Proteomes" id="UP001445335"/>
    </source>
</evidence>
<evidence type="ECO:0000256" key="6">
    <source>
        <dbReference type="RuleBase" id="RU000414"/>
    </source>
</evidence>
<sequence length="246" mass="26613">MKPDAAFSSAYSYSGPFQNLTLQPLPYPYEGLEPYIDTTTMKLHHDVHNKAYITNANAALAEAPQAAKSLTLLGLNHNVGTDLFGKPALNTAFQNNAGGAWNHAFFFKCMSPAGSSPSGNAPAQGGALAKAIDAAFGNFTAFKANFSEGATKRFGSGFEWLLVQPDSGNKLVTTSTPNQDNPLQQSAEVKGIPILTLDVWEHAYYLKYNATRPAYIKNWWNVVNWPYVEENYGKATQGVVPVVASS</sequence>
<dbReference type="InterPro" id="IPR001189">
    <property type="entry name" value="Mn/Fe_SOD"/>
</dbReference>
<keyword evidence="3 5" id="KW-0479">Metal-binding</keyword>
<gene>
    <name evidence="9" type="ORF">WJX81_000999</name>
</gene>
<proteinExistence type="inferred from homology"/>
<feature type="binding site" evidence="5">
    <location>
        <position position="198"/>
    </location>
    <ligand>
        <name>Mn(2+)</name>
        <dbReference type="ChEBI" id="CHEBI:29035"/>
    </ligand>
</feature>
<organism evidence="9 10">
    <name type="scientific">Elliptochloris bilobata</name>
    <dbReference type="NCBI Taxonomy" id="381761"/>
    <lineage>
        <taxon>Eukaryota</taxon>
        <taxon>Viridiplantae</taxon>
        <taxon>Chlorophyta</taxon>
        <taxon>core chlorophytes</taxon>
        <taxon>Trebouxiophyceae</taxon>
        <taxon>Trebouxiophyceae incertae sedis</taxon>
        <taxon>Elliptochloris clade</taxon>
        <taxon>Elliptochloris</taxon>
    </lineage>
</organism>
<dbReference type="PIRSF" id="PIRSF000349">
    <property type="entry name" value="SODismutase"/>
    <property type="match status" value="1"/>
</dbReference>
<evidence type="ECO:0000256" key="4">
    <source>
        <dbReference type="ARBA" id="ARBA00023002"/>
    </source>
</evidence>
<dbReference type="Pfam" id="PF02777">
    <property type="entry name" value="Sod_Fe_C"/>
    <property type="match status" value="1"/>
</dbReference>
<dbReference type="GO" id="GO:0046872">
    <property type="term" value="F:metal ion binding"/>
    <property type="evidence" value="ECO:0007669"/>
    <property type="project" value="UniProtKB-KW"/>
</dbReference>
<evidence type="ECO:0000256" key="5">
    <source>
        <dbReference type="PIRSR" id="PIRSR000349-1"/>
    </source>
</evidence>
<dbReference type="PRINTS" id="PR01703">
    <property type="entry name" value="MNSODISMTASE"/>
</dbReference>
<evidence type="ECO:0000256" key="2">
    <source>
        <dbReference type="ARBA" id="ARBA00012682"/>
    </source>
</evidence>
<feature type="binding site" evidence="5">
    <location>
        <position position="103"/>
    </location>
    <ligand>
        <name>Mn(2+)</name>
        <dbReference type="ChEBI" id="CHEBI:29035"/>
    </ligand>
</feature>
<dbReference type="InterPro" id="IPR036314">
    <property type="entry name" value="SOD_C_sf"/>
</dbReference>
<dbReference type="GO" id="GO:0004784">
    <property type="term" value="F:superoxide dismutase activity"/>
    <property type="evidence" value="ECO:0007669"/>
    <property type="project" value="UniProtKB-EC"/>
</dbReference>
<comment type="similarity">
    <text evidence="1 6">Belongs to the iron/manganese superoxide dismutase family.</text>
</comment>
<protein>
    <recommendedName>
        <fullName evidence="2 6">Superoxide dismutase</fullName>
        <ecNumber evidence="2 6">1.15.1.1</ecNumber>
    </recommendedName>
</protein>
<dbReference type="PANTHER" id="PTHR43595">
    <property type="entry name" value="37S RIBOSOMAL PROTEIN S26, MITOCHONDRIAL"/>
    <property type="match status" value="1"/>
</dbReference>
<dbReference type="Gene3D" id="1.10.287.990">
    <property type="entry name" value="Fe,Mn superoxide dismutase (SOD) domain"/>
    <property type="match status" value="1"/>
</dbReference>
<reference evidence="9 10" key="1">
    <citation type="journal article" date="2024" name="Nat. Commun.">
        <title>Phylogenomics reveals the evolutionary origins of lichenization in chlorophyte algae.</title>
        <authorList>
            <person name="Puginier C."/>
            <person name="Libourel C."/>
            <person name="Otte J."/>
            <person name="Skaloud P."/>
            <person name="Haon M."/>
            <person name="Grisel S."/>
            <person name="Petersen M."/>
            <person name="Berrin J.G."/>
            <person name="Delaux P.M."/>
            <person name="Dal Grande F."/>
            <person name="Keller J."/>
        </authorList>
    </citation>
    <scope>NUCLEOTIDE SEQUENCE [LARGE SCALE GENOMIC DNA]</scope>
    <source>
        <strain evidence="9 10">SAG 245.80</strain>
    </source>
</reference>
<keyword evidence="10" id="KW-1185">Reference proteome</keyword>
<dbReference type="InterPro" id="IPR036324">
    <property type="entry name" value="Mn/Fe_SOD_N_sf"/>
</dbReference>
<dbReference type="SUPFAM" id="SSF46609">
    <property type="entry name" value="Fe,Mn superoxide dismutase (SOD), N-terminal domain"/>
    <property type="match status" value="1"/>
</dbReference>
<dbReference type="PROSITE" id="PS00088">
    <property type="entry name" value="SOD_MN"/>
    <property type="match status" value="1"/>
</dbReference>
<feature type="domain" description="Manganese/iron superoxide dismutase N-terminal" evidence="7">
    <location>
        <begin position="21"/>
        <end position="111"/>
    </location>
</feature>
<dbReference type="SUPFAM" id="SSF54719">
    <property type="entry name" value="Fe,Mn superoxide dismutase (SOD), C-terminal domain"/>
    <property type="match status" value="1"/>
</dbReference>
<feature type="binding site" evidence="5">
    <location>
        <position position="44"/>
    </location>
    <ligand>
        <name>Mn(2+)</name>
        <dbReference type="ChEBI" id="CHEBI:29035"/>
    </ligand>
</feature>
<dbReference type="InterPro" id="IPR019832">
    <property type="entry name" value="Mn/Fe_SOD_C"/>
</dbReference>
<comment type="function">
    <text evidence="6">Destroys radicals which are normally produced within the cells and which are toxic to biological systems.</text>
</comment>
<dbReference type="AlphaFoldDB" id="A0AAW1RIB0"/>
<evidence type="ECO:0000259" key="7">
    <source>
        <dbReference type="Pfam" id="PF00081"/>
    </source>
</evidence>
<comment type="caution">
    <text evidence="9">The sequence shown here is derived from an EMBL/GenBank/DDBJ whole genome shotgun (WGS) entry which is preliminary data.</text>
</comment>
<dbReference type="Proteomes" id="UP001445335">
    <property type="component" value="Unassembled WGS sequence"/>
</dbReference>
<evidence type="ECO:0000259" key="8">
    <source>
        <dbReference type="Pfam" id="PF02777"/>
    </source>
</evidence>
<accession>A0AAW1RIB0</accession>
<keyword evidence="4 6" id="KW-0560">Oxidoreductase</keyword>
<name>A0AAW1RIB0_9CHLO</name>
<dbReference type="InterPro" id="IPR019831">
    <property type="entry name" value="Mn/Fe_SOD_N"/>
</dbReference>
<dbReference type="Pfam" id="PF00081">
    <property type="entry name" value="Sod_Fe_N"/>
    <property type="match status" value="1"/>
</dbReference>
<feature type="binding site" evidence="5">
    <location>
        <position position="202"/>
    </location>
    <ligand>
        <name>Mn(2+)</name>
        <dbReference type="ChEBI" id="CHEBI:29035"/>
    </ligand>
</feature>
<evidence type="ECO:0000256" key="1">
    <source>
        <dbReference type="ARBA" id="ARBA00008714"/>
    </source>
</evidence>
<dbReference type="PANTHER" id="PTHR43595:SF2">
    <property type="entry name" value="SMALL RIBOSOMAL SUBUNIT PROTEIN MS42"/>
    <property type="match status" value="1"/>
</dbReference>
<dbReference type="EMBL" id="JALJOU010000035">
    <property type="protein sequence ID" value="KAK9833521.1"/>
    <property type="molecule type" value="Genomic_DNA"/>
</dbReference>
<evidence type="ECO:0000256" key="3">
    <source>
        <dbReference type="ARBA" id="ARBA00022723"/>
    </source>
</evidence>
<dbReference type="GO" id="GO:0005737">
    <property type="term" value="C:cytoplasm"/>
    <property type="evidence" value="ECO:0007669"/>
    <property type="project" value="TreeGrafter"/>
</dbReference>
<dbReference type="InterPro" id="IPR019833">
    <property type="entry name" value="Mn/Fe_SOD_BS"/>
</dbReference>
<evidence type="ECO:0000313" key="9">
    <source>
        <dbReference type="EMBL" id="KAK9833521.1"/>
    </source>
</evidence>
<dbReference type="EC" id="1.15.1.1" evidence="2 6"/>
<dbReference type="Gene3D" id="3.55.40.20">
    <property type="entry name" value="Iron/manganese superoxide dismutase, C-terminal domain"/>
    <property type="match status" value="1"/>
</dbReference>